<sequence length="352" mass="40001">MNKFKNINKSLLQYTFLILLMAITTYLVFKSLDISMLSSVVKMVDSKFILLGALSISLYVYLEGLVLKIMIDDTQKVKVRFIGFKLAIMGFYYNLVTPFASGSQPMQIYILNKCKVPLSKSSAIVTNKSLIYQTMVTIYCSSLILINSASLKGKMPGMMLLVYMGIAINAFTIIMAVLVVLNPNKVKIIARFIIGFISRYKTFEFLVKKLDNVESFIDEYSQSVRSIIKNKRVLFLTIVLTVIQLTCYFSISFWIYKAFNLDGHSYIYLLTLQAFLYMAISPIPTPGNIGANEIAFFTIFNTVFPKPLMGYAVFLYGGFMYYLILIGSGVFTVITHYRMKKKNYTQIASELV</sequence>
<dbReference type="PANTHER" id="PTHR37693">
    <property type="entry name" value="PHOSPHATIDYLGLYCEROL LYSYLTRANSFERASE"/>
    <property type="match status" value="1"/>
</dbReference>
<evidence type="ECO:0000256" key="1">
    <source>
        <dbReference type="ARBA" id="ARBA00004651"/>
    </source>
</evidence>
<feature type="transmembrane region" description="Helical" evidence="6">
    <location>
        <begin position="233"/>
        <end position="254"/>
    </location>
</feature>
<feature type="transmembrane region" description="Helical" evidence="6">
    <location>
        <begin position="130"/>
        <end position="148"/>
    </location>
</feature>
<comment type="caution">
    <text evidence="7">The sequence shown here is derived from an EMBL/GenBank/DDBJ whole genome shotgun (WGS) entry which is preliminary data.</text>
</comment>
<dbReference type="EC" id="2.3.2.3" evidence="6"/>
<dbReference type="PANTHER" id="PTHR37693:SF1">
    <property type="entry name" value="INTEGRAL MEMBRANE PROTEIN"/>
    <property type="match status" value="1"/>
</dbReference>
<dbReference type="EMBL" id="NOJY02000023">
    <property type="protein sequence ID" value="RDY26623.1"/>
    <property type="molecule type" value="Genomic_DNA"/>
</dbReference>
<keyword evidence="5 6" id="KW-0472">Membrane</keyword>
<organism evidence="7 8">
    <name type="scientific">Romboutsia weinsteinii</name>
    <dbReference type="NCBI Taxonomy" id="2020949"/>
    <lineage>
        <taxon>Bacteria</taxon>
        <taxon>Bacillati</taxon>
        <taxon>Bacillota</taxon>
        <taxon>Clostridia</taxon>
        <taxon>Peptostreptococcales</taxon>
        <taxon>Peptostreptococcaceae</taxon>
        <taxon>Romboutsia</taxon>
    </lineage>
</organism>
<dbReference type="NCBIfam" id="TIGR00374">
    <property type="entry name" value="flippase-like domain"/>
    <property type="match status" value="1"/>
</dbReference>
<keyword evidence="6" id="KW-0046">Antibiotic resistance</keyword>
<feature type="transmembrane region" description="Helical" evidence="6">
    <location>
        <begin position="12"/>
        <end position="29"/>
    </location>
</feature>
<dbReference type="InterPro" id="IPR022791">
    <property type="entry name" value="L-PG_synthase/AglD"/>
</dbReference>
<reference evidence="7 8" key="1">
    <citation type="journal article" date="2017" name="Genome Announc.">
        <title>Draft Genome Sequence of Romboutsia weinsteinii sp. nov. Strain CCRI-19649(T) Isolated from Surface Water.</title>
        <authorList>
            <person name="Maheux A.F."/>
            <person name="Boudreau D.K."/>
            <person name="Berube E."/>
            <person name="Boissinot M."/>
            <person name="Cantin P."/>
            <person name="Raymond F."/>
            <person name="Corbeil J."/>
            <person name="Omar R.F."/>
            <person name="Bergeron M.G."/>
        </authorList>
    </citation>
    <scope>NUCLEOTIDE SEQUENCE [LARGE SCALE GENOMIC DNA]</scope>
    <source>
        <strain evidence="7 8">CCRI-19649</strain>
    </source>
</reference>
<name>A0A371J1R6_9FIRM</name>
<comment type="catalytic activity">
    <reaction evidence="6">
        <text>L-lysyl-tRNA(Lys) + a 1,2-diacyl-sn-glycero-3-phospho-(1'-sn-glycerol) = a 1,2-diacyl-sn-glycero-3-phospho-1'-(3'-O-L-lysyl)-sn-glycerol + tRNA(Lys)</text>
        <dbReference type="Rhea" id="RHEA:10668"/>
        <dbReference type="Rhea" id="RHEA-COMP:9696"/>
        <dbReference type="Rhea" id="RHEA-COMP:9697"/>
        <dbReference type="ChEBI" id="CHEBI:64716"/>
        <dbReference type="ChEBI" id="CHEBI:75792"/>
        <dbReference type="ChEBI" id="CHEBI:78442"/>
        <dbReference type="ChEBI" id="CHEBI:78529"/>
        <dbReference type="EC" id="2.3.2.3"/>
    </reaction>
</comment>
<comment type="similarity">
    <text evidence="6">Belongs to the LPG synthase family.</text>
</comment>
<evidence type="ECO:0000256" key="2">
    <source>
        <dbReference type="ARBA" id="ARBA00022475"/>
    </source>
</evidence>
<protein>
    <recommendedName>
        <fullName evidence="6">Phosphatidylglycerol lysyltransferase</fullName>
        <ecNumber evidence="6">2.3.2.3</ecNumber>
    </recommendedName>
    <alternativeName>
        <fullName evidence="6">Lysylphosphatidylglycerol synthase</fullName>
    </alternativeName>
</protein>
<comment type="subcellular location">
    <subcellularLocation>
        <location evidence="1 6">Cell membrane</location>
        <topology evidence="1 6">Multi-pass membrane protein</topology>
    </subcellularLocation>
</comment>
<evidence type="ECO:0000256" key="3">
    <source>
        <dbReference type="ARBA" id="ARBA00022692"/>
    </source>
</evidence>
<evidence type="ECO:0000313" key="7">
    <source>
        <dbReference type="EMBL" id="RDY26623.1"/>
    </source>
</evidence>
<dbReference type="GO" id="GO:0006629">
    <property type="term" value="P:lipid metabolic process"/>
    <property type="evidence" value="ECO:0007669"/>
    <property type="project" value="UniProtKB-KW"/>
</dbReference>
<dbReference type="Pfam" id="PF03706">
    <property type="entry name" value="LPG_synthase_TM"/>
    <property type="match status" value="1"/>
</dbReference>
<proteinExistence type="inferred from homology"/>
<dbReference type="AlphaFoldDB" id="A0A371J1R6"/>
<keyword evidence="6" id="KW-0443">Lipid metabolism</keyword>
<keyword evidence="3 6" id="KW-0812">Transmembrane</keyword>
<feature type="transmembrane region" description="Helical" evidence="6">
    <location>
        <begin position="49"/>
        <end position="67"/>
    </location>
</feature>
<feature type="transmembrane region" description="Helical" evidence="6">
    <location>
        <begin position="79"/>
        <end position="96"/>
    </location>
</feature>
<dbReference type="GO" id="GO:0050071">
    <property type="term" value="F:phosphatidylglycerol lysyltransferase activity"/>
    <property type="evidence" value="ECO:0007669"/>
    <property type="project" value="UniProtKB-EC"/>
</dbReference>
<dbReference type="GO" id="GO:0046677">
    <property type="term" value="P:response to antibiotic"/>
    <property type="evidence" value="ECO:0007669"/>
    <property type="project" value="UniProtKB-KW"/>
</dbReference>
<keyword evidence="6" id="KW-0808">Transferase</keyword>
<gene>
    <name evidence="6" type="primary">mprF</name>
    <name evidence="7" type="ORF">CHL78_012820</name>
</gene>
<evidence type="ECO:0000256" key="5">
    <source>
        <dbReference type="ARBA" id="ARBA00023136"/>
    </source>
</evidence>
<keyword evidence="2" id="KW-1003">Cell membrane</keyword>
<comment type="function">
    <text evidence="6">Catalyzes the transfer of a lysyl group from L-lysyl-tRNA(Lys) to membrane-bound phosphatidylglycerol (PG), which produces lysylphosphatidylglycerol (LPG), a major component of the bacterial membrane with a positive net charge. LPG synthesis contributes to bacterial virulence as it is involved in the resistance mechanism against cationic antimicrobial peptides (CAMP) produces by the host's immune system (defensins, cathelicidins) and by the competing microorganisms.</text>
</comment>
<keyword evidence="4 6" id="KW-1133">Transmembrane helix</keyword>
<evidence type="ECO:0000256" key="4">
    <source>
        <dbReference type="ARBA" id="ARBA00022989"/>
    </source>
</evidence>
<feature type="transmembrane region" description="Helical" evidence="6">
    <location>
        <begin position="319"/>
        <end position="337"/>
    </location>
</feature>
<evidence type="ECO:0000313" key="8">
    <source>
        <dbReference type="Proteomes" id="UP000215694"/>
    </source>
</evidence>
<dbReference type="OrthoDB" id="9810654at2"/>
<dbReference type="GO" id="GO:0005886">
    <property type="term" value="C:plasma membrane"/>
    <property type="evidence" value="ECO:0007669"/>
    <property type="project" value="UniProtKB-SubCell"/>
</dbReference>
<feature type="transmembrane region" description="Helical" evidence="6">
    <location>
        <begin position="160"/>
        <end position="182"/>
    </location>
</feature>
<evidence type="ECO:0000256" key="6">
    <source>
        <dbReference type="RuleBase" id="RU363042"/>
    </source>
</evidence>
<accession>A0A371J1R6</accession>
<dbReference type="Proteomes" id="UP000215694">
    <property type="component" value="Unassembled WGS sequence"/>
</dbReference>
<dbReference type="RefSeq" id="WP_094368983.1">
    <property type="nucleotide sequence ID" value="NZ_NOJY02000023.1"/>
</dbReference>
<keyword evidence="8" id="KW-1185">Reference proteome</keyword>